<keyword evidence="7" id="KW-0256">Endoplasmic reticulum</keyword>
<keyword evidence="3" id="KW-0813">Transport</keyword>
<feature type="region of interest" description="Disordered" evidence="14">
    <location>
        <begin position="51"/>
        <end position="82"/>
    </location>
</feature>
<dbReference type="InterPro" id="IPR002809">
    <property type="entry name" value="EMC3/TMCO1"/>
</dbReference>
<dbReference type="GO" id="GO:0005789">
    <property type="term" value="C:endoplasmic reticulum membrane"/>
    <property type="evidence" value="ECO:0007669"/>
    <property type="project" value="UniProtKB-SubCell"/>
</dbReference>
<evidence type="ECO:0008006" key="16">
    <source>
        <dbReference type="Google" id="ProtNLM"/>
    </source>
</evidence>
<keyword evidence="10" id="KW-0175">Coiled coil</keyword>
<keyword evidence="12" id="KW-0472">Membrane</keyword>
<reference evidence="15" key="1">
    <citation type="submission" date="2021-01" db="EMBL/GenBank/DDBJ databases">
        <authorList>
            <person name="Corre E."/>
            <person name="Pelletier E."/>
            <person name="Niang G."/>
            <person name="Scheremetjew M."/>
            <person name="Finn R."/>
            <person name="Kale V."/>
            <person name="Holt S."/>
            <person name="Cochrane G."/>
            <person name="Meng A."/>
            <person name="Brown T."/>
            <person name="Cohen L."/>
        </authorList>
    </citation>
    <scope>NUCLEOTIDE SEQUENCE</scope>
    <source>
        <strain evidence="15">CCMP826</strain>
    </source>
</reference>
<keyword evidence="8" id="KW-0106">Calcium</keyword>
<evidence type="ECO:0000256" key="1">
    <source>
        <dbReference type="ARBA" id="ARBA00004477"/>
    </source>
</evidence>
<dbReference type="GO" id="GO:0032469">
    <property type="term" value="P:endoplasmic reticulum calcium ion homeostasis"/>
    <property type="evidence" value="ECO:0007669"/>
    <property type="project" value="InterPro"/>
</dbReference>
<dbReference type="SMART" id="SM01415">
    <property type="entry name" value="DUF106"/>
    <property type="match status" value="1"/>
</dbReference>
<evidence type="ECO:0000256" key="3">
    <source>
        <dbReference type="ARBA" id="ARBA00022448"/>
    </source>
</evidence>
<evidence type="ECO:0000256" key="12">
    <source>
        <dbReference type="ARBA" id="ARBA00023136"/>
    </source>
</evidence>
<keyword evidence="6" id="KW-0812">Transmembrane</keyword>
<evidence type="ECO:0000256" key="13">
    <source>
        <dbReference type="ARBA" id="ARBA00023303"/>
    </source>
</evidence>
<evidence type="ECO:0000313" key="15">
    <source>
        <dbReference type="EMBL" id="CAD9506555.1"/>
    </source>
</evidence>
<name>A0A7S2I334_9STRA</name>
<dbReference type="PANTHER" id="PTHR20917">
    <property type="entry name" value="PNAS-RELATED"/>
    <property type="match status" value="1"/>
</dbReference>
<comment type="similarity">
    <text evidence="2">Belongs to the TMCO1 family.</text>
</comment>
<gene>
    <name evidence="15" type="ORF">HTAM1171_LOCUS9041</name>
</gene>
<keyword evidence="5" id="KW-0107">Calcium channel</keyword>
<accession>A0A7S2I334</accession>
<dbReference type="GO" id="GO:0005262">
    <property type="term" value="F:calcium channel activity"/>
    <property type="evidence" value="ECO:0007669"/>
    <property type="project" value="UniProtKB-KW"/>
</dbReference>
<evidence type="ECO:0000256" key="11">
    <source>
        <dbReference type="ARBA" id="ARBA00023065"/>
    </source>
</evidence>
<dbReference type="Pfam" id="PF01956">
    <property type="entry name" value="EMC3_TMCO1"/>
    <property type="match status" value="1"/>
</dbReference>
<keyword evidence="13" id="KW-0407">Ion channel</keyword>
<evidence type="ECO:0000256" key="10">
    <source>
        <dbReference type="ARBA" id="ARBA00023054"/>
    </source>
</evidence>
<keyword evidence="11" id="KW-0406">Ion transport</keyword>
<evidence type="ECO:0000256" key="7">
    <source>
        <dbReference type="ARBA" id="ARBA00022824"/>
    </source>
</evidence>
<evidence type="ECO:0000256" key="9">
    <source>
        <dbReference type="ARBA" id="ARBA00022989"/>
    </source>
</evidence>
<organism evidence="15">
    <name type="scientific">Helicotheca tamesis</name>
    <dbReference type="NCBI Taxonomy" id="374047"/>
    <lineage>
        <taxon>Eukaryota</taxon>
        <taxon>Sar</taxon>
        <taxon>Stramenopiles</taxon>
        <taxon>Ochrophyta</taxon>
        <taxon>Bacillariophyta</taxon>
        <taxon>Mediophyceae</taxon>
        <taxon>Lithodesmiophycidae</taxon>
        <taxon>Lithodesmiales</taxon>
        <taxon>Lithodesmiaceae</taxon>
        <taxon>Helicotheca</taxon>
    </lineage>
</organism>
<evidence type="ECO:0000256" key="8">
    <source>
        <dbReference type="ARBA" id="ARBA00022837"/>
    </source>
</evidence>
<dbReference type="PANTHER" id="PTHR20917:SF0">
    <property type="entry name" value="CALCIUM LOAD-ACTIVATED CALCIUM CHANNEL"/>
    <property type="match status" value="1"/>
</dbReference>
<evidence type="ECO:0000256" key="4">
    <source>
        <dbReference type="ARBA" id="ARBA00022568"/>
    </source>
</evidence>
<dbReference type="InterPro" id="IPR008559">
    <property type="entry name" value="TMCO1"/>
</dbReference>
<sequence>MPGTEIINIIITVAIAQAGVDLLANRMVFKKDPYQRSVSAYERARTKRDKILAQPAPTASTNATRTTAKKGGGGNSSAAVEKHAKKIQRAEDDLGDAAADVARRHTTPTFFGSMLFLIIYRILSIEYSGKVIAVLPFQPWKLVQRLSMRGLELEKFVAERNVDGSYQPIASHTQACSFMFIYFLCTFSVKFIVHRFLGTNPPHGADGGMGTILDAPKSRKFMESIGVDTEELKEARKAF</sequence>
<evidence type="ECO:0000256" key="6">
    <source>
        <dbReference type="ARBA" id="ARBA00022692"/>
    </source>
</evidence>
<dbReference type="AlphaFoldDB" id="A0A7S2I334"/>
<keyword evidence="9" id="KW-1133">Transmembrane helix</keyword>
<proteinExistence type="inferred from homology"/>
<comment type="subcellular location">
    <subcellularLocation>
        <location evidence="1">Endoplasmic reticulum membrane</location>
        <topology evidence="1">Multi-pass membrane protein</topology>
    </subcellularLocation>
</comment>
<keyword evidence="4" id="KW-0109">Calcium transport</keyword>
<evidence type="ECO:0000256" key="14">
    <source>
        <dbReference type="SAM" id="MobiDB-lite"/>
    </source>
</evidence>
<evidence type="ECO:0000256" key="2">
    <source>
        <dbReference type="ARBA" id="ARBA00006537"/>
    </source>
</evidence>
<dbReference type="EMBL" id="HBGV01014717">
    <property type="protein sequence ID" value="CAD9506555.1"/>
    <property type="molecule type" value="Transcribed_RNA"/>
</dbReference>
<protein>
    <recommendedName>
        <fullName evidence="16">Calcium load-activated calcium channel</fullName>
    </recommendedName>
</protein>
<evidence type="ECO:0000256" key="5">
    <source>
        <dbReference type="ARBA" id="ARBA00022673"/>
    </source>
</evidence>